<dbReference type="PANTHER" id="PTHR43821">
    <property type="entry name" value="NAD(P)H NITROREDUCTASE YDJA-RELATED"/>
    <property type="match status" value="1"/>
</dbReference>
<name>A0A9D2RHF1_9BURK</name>
<proteinExistence type="inferred from homology"/>
<dbReference type="Pfam" id="PF00881">
    <property type="entry name" value="Nitroreductase"/>
    <property type="match status" value="1"/>
</dbReference>
<feature type="domain" description="Nitroreductase" evidence="9">
    <location>
        <begin position="11"/>
        <end position="167"/>
    </location>
</feature>
<dbReference type="EC" id="1.-.-.-" evidence="7"/>
<dbReference type="PANTHER" id="PTHR43821:SF1">
    <property type="entry name" value="NAD(P)H NITROREDUCTASE YDJA-RELATED"/>
    <property type="match status" value="1"/>
</dbReference>
<dbReference type="Gene3D" id="3.40.109.10">
    <property type="entry name" value="NADH Oxidase"/>
    <property type="match status" value="1"/>
</dbReference>
<sequence length="194" mass="21250">MPMSVISTLLSRNSVKFVQGPGPSEEELGQILQTAMIAPDHGKLRPWRFKLIRGAAVPALGELAFNVCEAEGVPMDPKKIAGARMWLKNVPIILAVACHIDHDNEKIPETERVLATGSAVMNILNAAHALGYGAFWSTGLGTYTEGVPEALGFDELDYKFLGFVAMGNLPERVPTKERPNYQDFVSEWQPDTTE</sequence>
<evidence type="ECO:0000256" key="2">
    <source>
        <dbReference type="ARBA" id="ARBA00022630"/>
    </source>
</evidence>
<evidence type="ECO:0000256" key="8">
    <source>
        <dbReference type="PIRSR" id="PIRSR000232-1"/>
    </source>
</evidence>
<dbReference type="SUPFAM" id="SSF55469">
    <property type="entry name" value="FMN-dependent nitroreductase-like"/>
    <property type="match status" value="1"/>
</dbReference>
<comment type="cofactor">
    <cofactor evidence="8">
        <name>FMN</name>
        <dbReference type="ChEBI" id="CHEBI:58210"/>
    </cofactor>
    <text evidence="8">Binds 1 FMN per subunit.</text>
</comment>
<keyword evidence="4 7" id="KW-0521">NADP</keyword>
<dbReference type="CDD" id="cd02135">
    <property type="entry name" value="YdjA-like"/>
    <property type="match status" value="1"/>
</dbReference>
<evidence type="ECO:0000313" key="10">
    <source>
        <dbReference type="EMBL" id="HJD43885.1"/>
    </source>
</evidence>
<dbReference type="PIRSF" id="PIRSF000232">
    <property type="entry name" value="YdjA"/>
    <property type="match status" value="1"/>
</dbReference>
<comment type="similarity">
    <text evidence="1 7">Belongs to the nitroreductase family.</text>
</comment>
<protein>
    <recommendedName>
        <fullName evidence="7">Putative NAD(P)H nitroreductase</fullName>
        <ecNumber evidence="7">1.-.-.-</ecNumber>
    </recommendedName>
</protein>
<feature type="binding site" description="in other chain" evidence="8">
    <location>
        <begin position="136"/>
        <end position="138"/>
    </location>
    <ligand>
        <name>FMN</name>
        <dbReference type="ChEBI" id="CHEBI:58210"/>
        <note>ligand shared between dimeric partners</note>
    </ligand>
</feature>
<evidence type="ECO:0000256" key="3">
    <source>
        <dbReference type="ARBA" id="ARBA00022643"/>
    </source>
</evidence>
<comment type="caution">
    <text evidence="10">The sequence shown here is derived from an EMBL/GenBank/DDBJ whole genome shotgun (WGS) entry which is preliminary data.</text>
</comment>
<accession>A0A9D2RHF1</accession>
<keyword evidence="5 7" id="KW-0560">Oxidoreductase</keyword>
<keyword evidence="3 7" id="KW-0288">FMN</keyword>
<dbReference type="AlphaFoldDB" id="A0A9D2RHF1"/>
<dbReference type="InterPro" id="IPR000415">
    <property type="entry name" value="Nitroreductase-like"/>
</dbReference>
<dbReference type="InterPro" id="IPR029479">
    <property type="entry name" value="Nitroreductase"/>
</dbReference>
<evidence type="ECO:0000256" key="7">
    <source>
        <dbReference type="PIRNR" id="PIRNR000232"/>
    </source>
</evidence>
<dbReference type="Proteomes" id="UP000823889">
    <property type="component" value="Unassembled WGS sequence"/>
</dbReference>
<evidence type="ECO:0000259" key="9">
    <source>
        <dbReference type="Pfam" id="PF00881"/>
    </source>
</evidence>
<evidence type="ECO:0000256" key="4">
    <source>
        <dbReference type="ARBA" id="ARBA00022857"/>
    </source>
</evidence>
<keyword evidence="2 7" id="KW-0285">Flavoprotein</keyword>
<evidence type="ECO:0000256" key="6">
    <source>
        <dbReference type="ARBA" id="ARBA00023027"/>
    </source>
</evidence>
<gene>
    <name evidence="10" type="ORF">H9906_02510</name>
</gene>
<evidence type="ECO:0000256" key="5">
    <source>
        <dbReference type="ARBA" id="ARBA00023002"/>
    </source>
</evidence>
<organism evidence="10 11">
    <name type="scientific">Candidatus Paenalcaligenes intestinipullorum</name>
    <dbReference type="NCBI Taxonomy" id="2838718"/>
    <lineage>
        <taxon>Bacteria</taxon>
        <taxon>Pseudomonadati</taxon>
        <taxon>Pseudomonadota</taxon>
        <taxon>Betaproteobacteria</taxon>
        <taxon>Burkholderiales</taxon>
        <taxon>Alcaligenaceae</taxon>
        <taxon>Paenalcaligenes</taxon>
    </lineage>
</organism>
<dbReference type="InterPro" id="IPR026021">
    <property type="entry name" value="YdjA-like"/>
</dbReference>
<dbReference type="InterPro" id="IPR052530">
    <property type="entry name" value="NAD(P)H_nitroreductase"/>
</dbReference>
<dbReference type="EMBL" id="DWUQ01000046">
    <property type="protein sequence ID" value="HJD43885.1"/>
    <property type="molecule type" value="Genomic_DNA"/>
</dbReference>
<reference evidence="10" key="1">
    <citation type="journal article" date="2021" name="PeerJ">
        <title>Extensive microbial diversity within the chicken gut microbiome revealed by metagenomics and culture.</title>
        <authorList>
            <person name="Gilroy R."/>
            <person name="Ravi A."/>
            <person name="Getino M."/>
            <person name="Pursley I."/>
            <person name="Horton D.L."/>
            <person name="Alikhan N.F."/>
            <person name="Baker D."/>
            <person name="Gharbi K."/>
            <person name="Hall N."/>
            <person name="Watson M."/>
            <person name="Adriaenssens E.M."/>
            <person name="Foster-Nyarko E."/>
            <person name="Jarju S."/>
            <person name="Secka A."/>
            <person name="Antonio M."/>
            <person name="Oren A."/>
            <person name="Chaudhuri R.R."/>
            <person name="La Ragione R."/>
            <person name="Hildebrand F."/>
            <person name="Pallen M.J."/>
        </authorList>
    </citation>
    <scope>NUCLEOTIDE SEQUENCE</scope>
    <source>
        <strain evidence="10">9264</strain>
    </source>
</reference>
<evidence type="ECO:0000313" key="11">
    <source>
        <dbReference type="Proteomes" id="UP000823889"/>
    </source>
</evidence>
<reference evidence="10" key="2">
    <citation type="submission" date="2021-04" db="EMBL/GenBank/DDBJ databases">
        <authorList>
            <person name="Gilroy R."/>
        </authorList>
    </citation>
    <scope>NUCLEOTIDE SEQUENCE</scope>
    <source>
        <strain evidence="10">9264</strain>
    </source>
</reference>
<evidence type="ECO:0000256" key="1">
    <source>
        <dbReference type="ARBA" id="ARBA00007118"/>
    </source>
</evidence>
<keyword evidence="6 7" id="KW-0520">NAD</keyword>
<dbReference type="GO" id="GO:0016491">
    <property type="term" value="F:oxidoreductase activity"/>
    <property type="evidence" value="ECO:0007669"/>
    <property type="project" value="UniProtKB-UniRule"/>
</dbReference>
<feature type="binding site" evidence="8">
    <location>
        <position position="41"/>
    </location>
    <ligand>
        <name>FMN</name>
        <dbReference type="ChEBI" id="CHEBI:58210"/>
        <note>ligand shared between dimeric partners</note>
    </ligand>
</feature>
<feature type="binding site" description="in other chain" evidence="8">
    <location>
        <begin position="12"/>
        <end position="14"/>
    </location>
    <ligand>
        <name>FMN</name>
        <dbReference type="ChEBI" id="CHEBI:58210"/>
        <note>ligand shared between dimeric partners</note>
    </ligand>
</feature>